<dbReference type="Proteomes" id="UP000078148">
    <property type="component" value="Chromosome"/>
</dbReference>
<feature type="domain" description="Teneurin-like YD-shell" evidence="3">
    <location>
        <begin position="25"/>
        <end position="72"/>
    </location>
</feature>
<reference evidence="5" key="1">
    <citation type="submission" date="2015-10" db="EMBL/GenBank/DDBJ databases">
        <title>Genome of Paenibacillus bovis sp. nov.</title>
        <authorList>
            <person name="Wu Z."/>
            <person name="Gao C."/>
            <person name="Liu Z."/>
            <person name="Zheng H."/>
        </authorList>
    </citation>
    <scope>NUCLEOTIDE SEQUENCE [LARGE SCALE GENOMIC DNA]</scope>
    <source>
        <strain evidence="5">BD3526</strain>
    </source>
</reference>
<reference evidence="4 5" key="2">
    <citation type="journal article" date="2016" name="Int. J. Syst. Evol. Microbiol.">
        <title>Paenibacillus bovis sp. nov., isolated from raw yak (Bos grunniens) milk.</title>
        <authorList>
            <person name="Gao C."/>
            <person name="Han J."/>
            <person name="Liu Z."/>
            <person name="Xu X."/>
            <person name="Hang F."/>
            <person name="Wu Z."/>
        </authorList>
    </citation>
    <scope>NUCLEOTIDE SEQUENCE [LARGE SCALE GENOMIC DNA]</scope>
    <source>
        <strain evidence="4 5">BD3526</strain>
    </source>
</reference>
<dbReference type="AlphaFoldDB" id="A0A172ZK86"/>
<keyword evidence="5" id="KW-1185">Reference proteome</keyword>
<accession>A0A172ZK86</accession>
<dbReference type="EMBL" id="CP013023">
    <property type="protein sequence ID" value="ANF97949.1"/>
    <property type="molecule type" value="Genomic_DNA"/>
</dbReference>
<dbReference type="Gene3D" id="2.180.10.10">
    <property type="entry name" value="RHS repeat-associated core"/>
    <property type="match status" value="1"/>
</dbReference>
<feature type="chain" id="PRO_5008005984" description="Teneurin-like YD-shell domain-containing protein" evidence="2">
    <location>
        <begin position="29"/>
        <end position="82"/>
    </location>
</feature>
<sequence length="82" mass="9208">MIQNYLRKIAIVLFSVSILFSAVLTASAASTRVYEYDVNGRLITTYTATQKVTYIYDKNGNLLNKKVEKGNYTANLHAANKK</sequence>
<evidence type="ECO:0000256" key="2">
    <source>
        <dbReference type="SAM" id="SignalP"/>
    </source>
</evidence>
<keyword evidence="1" id="KW-0677">Repeat</keyword>
<dbReference type="OrthoDB" id="2667323at2"/>
<dbReference type="STRING" id="1616788.AR543_19280"/>
<protein>
    <recommendedName>
        <fullName evidence="3">Teneurin-like YD-shell domain-containing protein</fullName>
    </recommendedName>
</protein>
<keyword evidence="2" id="KW-0732">Signal</keyword>
<proteinExistence type="predicted"/>
<dbReference type="KEGG" id="pbv:AR543_19280"/>
<evidence type="ECO:0000256" key="1">
    <source>
        <dbReference type="ARBA" id="ARBA00022737"/>
    </source>
</evidence>
<dbReference type="RefSeq" id="WP_060536039.1">
    <property type="nucleotide sequence ID" value="NZ_CP013023.1"/>
</dbReference>
<evidence type="ECO:0000259" key="3">
    <source>
        <dbReference type="Pfam" id="PF25023"/>
    </source>
</evidence>
<gene>
    <name evidence="4" type="ORF">AR543_19280</name>
</gene>
<dbReference type="InterPro" id="IPR056823">
    <property type="entry name" value="TEN-like_YD-shell"/>
</dbReference>
<feature type="signal peptide" evidence="2">
    <location>
        <begin position="1"/>
        <end position="28"/>
    </location>
</feature>
<evidence type="ECO:0000313" key="5">
    <source>
        <dbReference type="Proteomes" id="UP000078148"/>
    </source>
</evidence>
<organism evidence="4 5">
    <name type="scientific">Paenibacillus bovis</name>
    <dbReference type="NCBI Taxonomy" id="1616788"/>
    <lineage>
        <taxon>Bacteria</taxon>
        <taxon>Bacillati</taxon>
        <taxon>Bacillota</taxon>
        <taxon>Bacilli</taxon>
        <taxon>Bacillales</taxon>
        <taxon>Paenibacillaceae</taxon>
        <taxon>Paenibacillus</taxon>
    </lineage>
</organism>
<dbReference type="Pfam" id="PF25023">
    <property type="entry name" value="TEN_YD-shell"/>
    <property type="match status" value="1"/>
</dbReference>
<evidence type="ECO:0000313" key="4">
    <source>
        <dbReference type="EMBL" id="ANF97949.1"/>
    </source>
</evidence>
<name>A0A172ZK86_9BACL</name>